<dbReference type="AlphaFoldDB" id="A0A0G4IAK2"/>
<gene>
    <name evidence="2" type="ORF">Cvel_12593</name>
</gene>
<name>A0A0G4IAK2_9ALVE</name>
<dbReference type="EMBL" id="CDMZ01005766">
    <property type="protein sequence ID" value="CEM54215.1"/>
    <property type="molecule type" value="Genomic_DNA"/>
</dbReference>
<feature type="transmembrane region" description="Helical" evidence="1">
    <location>
        <begin position="40"/>
        <end position="59"/>
    </location>
</feature>
<keyword evidence="1" id="KW-0812">Transmembrane</keyword>
<dbReference type="VEuPathDB" id="CryptoDB:Cvel_12593"/>
<protein>
    <submittedName>
        <fullName evidence="2">Uncharacterized protein</fullName>
    </submittedName>
</protein>
<feature type="transmembrane region" description="Helical" evidence="1">
    <location>
        <begin position="218"/>
        <end position="242"/>
    </location>
</feature>
<organism evidence="2">
    <name type="scientific">Chromera velia CCMP2878</name>
    <dbReference type="NCBI Taxonomy" id="1169474"/>
    <lineage>
        <taxon>Eukaryota</taxon>
        <taxon>Sar</taxon>
        <taxon>Alveolata</taxon>
        <taxon>Colpodellida</taxon>
        <taxon>Chromeraceae</taxon>
        <taxon>Chromera</taxon>
    </lineage>
</organism>
<sequence length="248" mass="27965">MTFDLHYKKPFWTWFIVGVGGAITLGAWVLAVIRKRGVSWNLFSSIALTIGLVLAVFLGDLNFRFNMSRYYDIANLQVYEDVKPDVDKGSSLMDAGKVYFASGTTLDNTRGVGFKNGDVYCVAPIVKDTMTDYDFWAVGKNCCADRADFRCGEYANRRARAGLRMMDDEDRPFYRLAVVEATNADSANPMPAPHPLFFYWMQDPLAAQNAYRDDGFKFFLIAIFSHFAFNLLCVIVATIAFAKIGSRY</sequence>
<proteinExistence type="predicted"/>
<accession>A0A0G4IAK2</accession>
<evidence type="ECO:0000256" key="1">
    <source>
        <dbReference type="SAM" id="Phobius"/>
    </source>
</evidence>
<dbReference type="PhylomeDB" id="A0A0G4IAK2"/>
<evidence type="ECO:0000313" key="2">
    <source>
        <dbReference type="EMBL" id="CEM54215.1"/>
    </source>
</evidence>
<keyword evidence="1" id="KW-0472">Membrane</keyword>
<reference evidence="2" key="1">
    <citation type="submission" date="2014-11" db="EMBL/GenBank/DDBJ databases">
        <authorList>
            <person name="Otto D Thomas"/>
            <person name="Naeem Raeece"/>
        </authorList>
    </citation>
    <scope>NUCLEOTIDE SEQUENCE</scope>
</reference>
<feature type="transmembrane region" description="Helical" evidence="1">
    <location>
        <begin position="12"/>
        <end position="33"/>
    </location>
</feature>
<keyword evidence="1" id="KW-1133">Transmembrane helix</keyword>